<dbReference type="AlphaFoldDB" id="A0A7X3KS46"/>
<sequence length="49" mass="5410">MLLILGAAMVLRTDMHQAMSAKHTNPAAVFVERSYTNAQQGLNDHLMVI</sequence>
<name>A0A7X3KS46_9GAMM</name>
<reference evidence="1 2" key="1">
    <citation type="submission" date="2019-12" db="EMBL/GenBank/DDBJ databases">
        <title>Halomonas rutogse sp. nov. isolated from two lakes on Tibetan Plateau.</title>
        <authorList>
            <person name="Gao P."/>
        </authorList>
    </citation>
    <scope>NUCLEOTIDE SEQUENCE [LARGE SCALE GENOMIC DNA]</scope>
    <source>
        <strain evidence="1 2">ZH2S</strain>
    </source>
</reference>
<dbReference type="EMBL" id="WTKP01000008">
    <property type="protein sequence ID" value="MWJ28981.1"/>
    <property type="molecule type" value="Genomic_DNA"/>
</dbReference>
<accession>A0A7X3KS46</accession>
<keyword evidence="2" id="KW-1185">Reference proteome</keyword>
<evidence type="ECO:0000313" key="1">
    <source>
        <dbReference type="EMBL" id="MWJ28981.1"/>
    </source>
</evidence>
<proteinExistence type="predicted"/>
<protein>
    <submittedName>
        <fullName evidence="1">Uncharacterized protein</fullName>
    </submittedName>
</protein>
<gene>
    <name evidence="1" type="ORF">GPM19_12365</name>
</gene>
<organism evidence="1 2">
    <name type="scientific">Vreelandella zhuhanensis</name>
    <dbReference type="NCBI Taxonomy" id="2684210"/>
    <lineage>
        <taxon>Bacteria</taxon>
        <taxon>Pseudomonadati</taxon>
        <taxon>Pseudomonadota</taxon>
        <taxon>Gammaproteobacteria</taxon>
        <taxon>Oceanospirillales</taxon>
        <taxon>Halomonadaceae</taxon>
        <taxon>Vreelandella</taxon>
    </lineage>
</organism>
<evidence type="ECO:0000313" key="2">
    <source>
        <dbReference type="Proteomes" id="UP000437638"/>
    </source>
</evidence>
<comment type="caution">
    <text evidence="1">The sequence shown here is derived from an EMBL/GenBank/DDBJ whole genome shotgun (WGS) entry which is preliminary data.</text>
</comment>
<dbReference type="Proteomes" id="UP000437638">
    <property type="component" value="Unassembled WGS sequence"/>
</dbReference>
<dbReference type="RefSeq" id="WP_160419326.1">
    <property type="nucleotide sequence ID" value="NZ_WTKP01000008.1"/>
</dbReference>